<dbReference type="RefSeq" id="WP_246440002.1">
    <property type="nucleotide sequence ID" value="NZ_JACHGF010000003.1"/>
</dbReference>
<name>A0A840TLR7_9BACT</name>
<protein>
    <submittedName>
        <fullName evidence="2">Uncharacterized protein (DUF2141 family)</fullName>
    </submittedName>
</protein>
<evidence type="ECO:0000313" key="3">
    <source>
        <dbReference type="Proteomes" id="UP000557307"/>
    </source>
</evidence>
<gene>
    <name evidence="2" type="ORF">HNQ92_002497</name>
</gene>
<evidence type="ECO:0000313" key="2">
    <source>
        <dbReference type="EMBL" id="MBB5284354.1"/>
    </source>
</evidence>
<sequence>MNYSLSLMGLCLTLLLMNNLPAEPAASTLVVEVTNLKRSGGVLRVGVYKPTAQFASETAKPDFFKVVPIPKPGDQQVRFELPPGRYAVAIYHDVNNNDKMDKNMVGYPKEPFGFSNNFRPRVSAPSFNDCAFEVGTSEKNISIKLID</sequence>
<proteinExistence type="predicted"/>
<keyword evidence="1" id="KW-0732">Signal</keyword>
<reference evidence="2 3" key="1">
    <citation type="submission" date="2020-08" db="EMBL/GenBank/DDBJ databases">
        <title>Genomic Encyclopedia of Type Strains, Phase IV (KMG-IV): sequencing the most valuable type-strain genomes for metagenomic binning, comparative biology and taxonomic classification.</title>
        <authorList>
            <person name="Goeker M."/>
        </authorList>
    </citation>
    <scope>NUCLEOTIDE SEQUENCE [LARGE SCALE GENOMIC DNA]</scope>
    <source>
        <strain evidence="2 3">DSM 105074</strain>
    </source>
</reference>
<accession>A0A840TLR7</accession>
<dbReference type="EMBL" id="JACHGF010000003">
    <property type="protein sequence ID" value="MBB5284354.1"/>
    <property type="molecule type" value="Genomic_DNA"/>
</dbReference>
<evidence type="ECO:0000256" key="1">
    <source>
        <dbReference type="SAM" id="SignalP"/>
    </source>
</evidence>
<comment type="caution">
    <text evidence="2">The sequence shown here is derived from an EMBL/GenBank/DDBJ whole genome shotgun (WGS) entry which is preliminary data.</text>
</comment>
<feature type="signal peptide" evidence="1">
    <location>
        <begin position="1"/>
        <end position="22"/>
    </location>
</feature>
<dbReference type="Proteomes" id="UP000557307">
    <property type="component" value="Unassembled WGS sequence"/>
</dbReference>
<organism evidence="2 3">
    <name type="scientific">Rhabdobacter roseus</name>
    <dbReference type="NCBI Taxonomy" id="1655419"/>
    <lineage>
        <taxon>Bacteria</taxon>
        <taxon>Pseudomonadati</taxon>
        <taxon>Bacteroidota</taxon>
        <taxon>Cytophagia</taxon>
        <taxon>Cytophagales</taxon>
        <taxon>Cytophagaceae</taxon>
        <taxon>Rhabdobacter</taxon>
    </lineage>
</organism>
<dbReference type="Pfam" id="PF09912">
    <property type="entry name" value="DUF2141"/>
    <property type="match status" value="1"/>
</dbReference>
<keyword evidence="3" id="KW-1185">Reference proteome</keyword>
<dbReference type="InterPro" id="IPR018673">
    <property type="entry name" value="DUF2141"/>
</dbReference>
<dbReference type="AlphaFoldDB" id="A0A840TLR7"/>
<feature type="chain" id="PRO_5032774238" evidence="1">
    <location>
        <begin position="23"/>
        <end position="147"/>
    </location>
</feature>